<evidence type="ECO:0000313" key="2">
    <source>
        <dbReference type="Proteomes" id="UP000216173"/>
    </source>
</evidence>
<reference evidence="2" key="1">
    <citation type="submission" date="2017-07" db="EMBL/GenBank/DDBJ databases">
        <authorList>
            <person name="Boucher Y."/>
            <person name="Orata F.D."/>
        </authorList>
    </citation>
    <scope>NUCLEOTIDE SEQUENCE [LARGE SCALE GENOMIC DNA]</scope>
    <source>
        <strain evidence="2">OYP9E10</strain>
    </source>
</reference>
<name>A0A271VMG1_VIBMT</name>
<proteinExistence type="predicted"/>
<sequence>MFDLVDIVEAFEQPYKMECVLIADQVFKGDRNQHRQEAGQIGSKHDAYFNAKHFNSYVGRFMYMNNEVARSGDKIIIREYGFGEIIWDKETNILKAVHYGTSIDREMHYSCKKI</sequence>
<protein>
    <submittedName>
        <fullName evidence="1">Uncharacterized protein</fullName>
    </submittedName>
</protein>
<dbReference type="Proteomes" id="UP000216173">
    <property type="component" value="Unassembled WGS sequence"/>
</dbReference>
<organism evidence="1 2">
    <name type="scientific">Vibrio metoecus</name>
    <dbReference type="NCBI Taxonomy" id="1481663"/>
    <lineage>
        <taxon>Bacteria</taxon>
        <taxon>Pseudomonadati</taxon>
        <taxon>Pseudomonadota</taxon>
        <taxon>Gammaproteobacteria</taxon>
        <taxon>Vibrionales</taxon>
        <taxon>Vibrionaceae</taxon>
        <taxon>Vibrio</taxon>
    </lineage>
</organism>
<dbReference type="EMBL" id="NMSH01000069">
    <property type="protein sequence ID" value="PAR18725.1"/>
    <property type="molecule type" value="Genomic_DNA"/>
</dbReference>
<dbReference type="AlphaFoldDB" id="A0A271VMG1"/>
<evidence type="ECO:0000313" key="1">
    <source>
        <dbReference type="EMBL" id="PAR18725.1"/>
    </source>
</evidence>
<comment type="caution">
    <text evidence="1">The sequence shown here is derived from an EMBL/GenBank/DDBJ whole genome shotgun (WGS) entry which is preliminary data.</text>
</comment>
<accession>A0A271VMG1</accession>
<dbReference type="RefSeq" id="WP_055044983.1">
    <property type="nucleotide sequence ID" value="NZ_LBGR01000021.1"/>
</dbReference>
<gene>
    <name evidence="1" type="ORF">CGU03_17700</name>
</gene>